<feature type="compositionally biased region" description="Acidic residues" evidence="1">
    <location>
        <begin position="1371"/>
        <end position="1383"/>
    </location>
</feature>
<evidence type="ECO:0000256" key="1">
    <source>
        <dbReference type="SAM" id="MobiDB-lite"/>
    </source>
</evidence>
<dbReference type="EMBL" id="WUUS01000002">
    <property type="protein sequence ID" value="MXR40439.1"/>
    <property type="molecule type" value="Genomic_DNA"/>
</dbReference>
<dbReference type="SUPFAM" id="SSF55874">
    <property type="entry name" value="ATPase domain of HSP90 chaperone/DNA topoisomerase II/histidine kinase"/>
    <property type="match status" value="1"/>
</dbReference>
<protein>
    <submittedName>
        <fullName evidence="2">ATP-binding protein</fullName>
    </submittedName>
</protein>
<dbReference type="NCBIfam" id="NF047352">
    <property type="entry name" value="P_loop_sacsin"/>
    <property type="match status" value="1"/>
</dbReference>
<gene>
    <name evidence="2" type="ORF">GRX01_03610</name>
</gene>
<dbReference type="Proteomes" id="UP000437065">
    <property type="component" value="Unassembled WGS sequence"/>
</dbReference>
<sequence length="1668" mass="185391">MNDDVPESIADIQSLHVGTYESNPDRIESDAGTERQDRADYEGRFIFELLQNAVDEMDETATPAVKIRLTDDRLLVANNGAPFTMGDLYALTLTTRTTKAGDTTIGHKGRGFTSVLGVTDNPRAFSESVQAQFHRGRSAETLTQNRVIADAFDGEVEAEQVPLLSLPHSAEPPADVQSLLSEGFTTVFELPLRDTAQHHGAIQRKLQSLSANTVALLPELEQIDIECPTWERSWRLSRQEFRDAENATLIEVSRETVDGGSTSATTDWYCLFERTEIDSDHIAARSDLTDPEIDAMGQLRVGVAFRATPAVDAPGAEVSDWALEPIYGESRDRPPMVHVFLPTKERSPIPALVTGTFQSDTSRRNLTLDHDGKRGYEGQFNGYLFEEVGTLFAQRVLPFIRTSATAPETFVDALDPSLGQRREWSFTPGDVDHCLFEQVNDAVSSVPFLPSAFGDDRVSIDAVRLPPTSTDLPTLGEQFVQLLQTGATVPQGLEALPDAVLLDHPKTRALEAYGASRYDTASVPELLADASVDPSLRLISEEEWEIAVPEDAEPCRLLIDPVLEYLVAVRKPLESDDDRAAFDDACRRVPLLPTAVEFDDETARAIRRANRDGTVFMPPENDIAGGVLPNIQFFASELYHGSDPNRAKPLREAALPAEFAADIRTVWNIKEYQFTQVFDTAISPQLPGPNSPDADPSTLYQLETLDTIRRMAAVQSPENPRSPDAPLLYQSSRKPFSALASLPVPTVGPDDSVDWQPAHRVYFSSAWQTALGRPEEAHIEELLRAVGDVTDSNRFEPRFLAPPEWFGLDPTESESPDEEHLAWAAFLQWLGVAEHVRPLPLFAPDPATRHRYRETQGLSRPPRSTISSRSALETESPPVDHRYRGLTESDWTAYREQLASQVDPEIPDSSQQYLSQVNALEYAHELTSAAREESAVGVRLLRHLVCWWNSGLSAHRHAEVAAFTNKQWRGSNRSYFFTTDERERLGQNLWVWQLRQTAWVPTTFGAVRPPDAWRLPDADEERFTLDVSGKRPLLPFVTAGFPARETDEPEVVSTLAETLGIGRRLDQESFSPQDAYNAVNRIGELLESSEDPAQFASAVELLYTRIAELLPGLEQSEPLPAAWRPDNTGLGDVDLLCRVGQGYELVPASDSYYVRSRSSRDRYANLGVPILALFKPEAASFGSYCGARDLRTAVRREPAFEDCPPLPLSIGGAEVDQVWLETLLAALLLRLRTNRQSAFLVDQDRSATRTFYEQLTFVKNLDLRISLADGSWDENRPPESQAYHLERDGDRIVRVLVDQTLDRDAFVDALTGAFTERLDIPQYYEAVNMLVDHALGEPEPGATLEARLRTVGSDVPSGQVEATRKELFADERDEAVNEAEEAEPVPPEPYSPEETEEDDQSEHEPAERTGSTGTSGTAHSAQVPAIESVTSIGDRRVAESLLEATPTTGSSSDSTGRRAQTNGGGGGGGAGHGTSQEYRTEIDAFGMELTMKAERERLREAGERNPAEQVFDVHTPEIYEQMRKEHASLDDAIERFGDERGLSSAENPLNRGFPGFDVLTLRTDADGRAIVDRCIELKTSGVNTRKPSLSWNEWKAAGGPLSEHYYLYVARNIRTGNSGDAELLEIPRPFERLRNRTKEKRERNVQVDLRSFDFDADPIIRQPIEWEE</sequence>
<dbReference type="OrthoDB" id="297306at2157"/>
<feature type="region of interest" description="Disordered" evidence="1">
    <location>
        <begin position="1350"/>
        <end position="1431"/>
    </location>
</feature>
<evidence type="ECO:0000313" key="2">
    <source>
        <dbReference type="EMBL" id="MXR40439.1"/>
    </source>
</evidence>
<accession>A0A6B0T1H3</accession>
<feature type="compositionally biased region" description="Low complexity" evidence="1">
    <location>
        <begin position="859"/>
        <end position="870"/>
    </location>
</feature>
<dbReference type="PANTHER" id="PTHR32387">
    <property type="entry name" value="WU:FJ29H11"/>
    <property type="match status" value="1"/>
</dbReference>
<dbReference type="PANTHER" id="PTHR32387:SF0">
    <property type="entry name" value="PROTEIN NO VEIN"/>
    <property type="match status" value="1"/>
</dbReference>
<feature type="compositionally biased region" description="Gly residues" evidence="1">
    <location>
        <begin position="1462"/>
        <end position="1472"/>
    </location>
</feature>
<keyword evidence="2" id="KW-0547">Nucleotide-binding</keyword>
<feature type="compositionally biased region" description="Acidic residues" evidence="1">
    <location>
        <begin position="1391"/>
        <end position="1401"/>
    </location>
</feature>
<dbReference type="GO" id="GO:0005524">
    <property type="term" value="F:ATP binding"/>
    <property type="evidence" value="ECO:0007669"/>
    <property type="project" value="UniProtKB-KW"/>
</dbReference>
<organism evidence="2 3">
    <name type="scientific">Halobaculum saliterrae</name>
    <dbReference type="NCBI Taxonomy" id="2073113"/>
    <lineage>
        <taxon>Archaea</taxon>
        <taxon>Methanobacteriati</taxon>
        <taxon>Methanobacteriota</taxon>
        <taxon>Stenosarchaea group</taxon>
        <taxon>Halobacteria</taxon>
        <taxon>Halobacteriales</taxon>
        <taxon>Haloferacaceae</taxon>
        <taxon>Halobaculum</taxon>
    </lineage>
</organism>
<proteinExistence type="predicted"/>
<feature type="compositionally biased region" description="Low complexity" evidence="1">
    <location>
        <begin position="1445"/>
        <end position="1454"/>
    </location>
</feature>
<feature type="region of interest" description="Disordered" evidence="1">
    <location>
        <begin position="1443"/>
        <end position="1475"/>
    </location>
</feature>
<dbReference type="RefSeq" id="WP_159663528.1">
    <property type="nucleotide sequence ID" value="NZ_WUUS01000002.1"/>
</dbReference>
<reference evidence="2 3" key="1">
    <citation type="submission" date="2019-12" db="EMBL/GenBank/DDBJ databases">
        <title>Isolation and characterization of three novel carbon monoxide-oxidizing members of Halobacteria from salione crusts and soils.</title>
        <authorList>
            <person name="Myers M.R."/>
            <person name="King G.M."/>
        </authorList>
    </citation>
    <scope>NUCLEOTIDE SEQUENCE [LARGE SCALE GENOMIC DNA]</scope>
    <source>
        <strain evidence="2 3">WSA2</strain>
    </source>
</reference>
<name>A0A6B0T1H3_9EURY</name>
<feature type="region of interest" description="Disordered" evidence="1">
    <location>
        <begin position="852"/>
        <end position="883"/>
    </location>
</feature>
<dbReference type="InterPro" id="IPR036890">
    <property type="entry name" value="HATPase_C_sf"/>
</dbReference>
<dbReference type="InterPro" id="IPR052957">
    <property type="entry name" value="Auxin_embryo_med"/>
</dbReference>
<evidence type="ECO:0000313" key="3">
    <source>
        <dbReference type="Proteomes" id="UP000437065"/>
    </source>
</evidence>
<comment type="caution">
    <text evidence="2">The sequence shown here is derived from an EMBL/GenBank/DDBJ whole genome shotgun (WGS) entry which is preliminary data.</text>
</comment>
<keyword evidence="3" id="KW-1185">Reference proteome</keyword>
<keyword evidence="2" id="KW-0067">ATP-binding</keyword>